<evidence type="ECO:0000256" key="5">
    <source>
        <dbReference type="SAM" id="MobiDB-lite"/>
    </source>
</evidence>
<dbReference type="InterPro" id="IPR050327">
    <property type="entry name" value="Proton-linked_MCT"/>
</dbReference>
<reference evidence="8" key="1">
    <citation type="submission" date="2016-10" db="EMBL/GenBank/DDBJ databases">
        <authorList>
            <person name="Varghese N."/>
            <person name="Submissions S."/>
        </authorList>
    </citation>
    <scope>NUCLEOTIDE SEQUENCE [LARGE SCALE GENOMIC DNA]</scope>
    <source>
        <strain evidence="8">DSM 22082</strain>
    </source>
</reference>
<dbReference type="PANTHER" id="PTHR11360">
    <property type="entry name" value="MONOCARBOXYLATE TRANSPORTER"/>
    <property type="match status" value="1"/>
</dbReference>
<keyword evidence="3 6" id="KW-1133">Transmembrane helix</keyword>
<dbReference type="AlphaFoldDB" id="A0A1H1RCP0"/>
<proteinExistence type="predicted"/>
<dbReference type="InterPro" id="IPR020846">
    <property type="entry name" value="MFS_dom"/>
</dbReference>
<comment type="subcellular location">
    <subcellularLocation>
        <location evidence="1">Cell membrane</location>
        <topology evidence="1">Multi-pass membrane protein</topology>
    </subcellularLocation>
</comment>
<evidence type="ECO:0000256" key="2">
    <source>
        <dbReference type="ARBA" id="ARBA00022692"/>
    </source>
</evidence>
<dbReference type="GO" id="GO:0005886">
    <property type="term" value="C:plasma membrane"/>
    <property type="evidence" value="ECO:0007669"/>
    <property type="project" value="UniProtKB-SubCell"/>
</dbReference>
<protein>
    <submittedName>
        <fullName evidence="8">MFS-type transporter involved in bile tolerance, Atg22 family</fullName>
    </submittedName>
</protein>
<dbReference type="Pfam" id="PF07690">
    <property type="entry name" value="MFS_1"/>
    <property type="match status" value="1"/>
</dbReference>
<feature type="transmembrane region" description="Helical" evidence="6">
    <location>
        <begin position="294"/>
        <end position="313"/>
    </location>
</feature>
<dbReference type="SUPFAM" id="SSF103473">
    <property type="entry name" value="MFS general substrate transporter"/>
    <property type="match status" value="1"/>
</dbReference>
<evidence type="ECO:0000256" key="4">
    <source>
        <dbReference type="ARBA" id="ARBA00023136"/>
    </source>
</evidence>
<evidence type="ECO:0000313" key="9">
    <source>
        <dbReference type="Proteomes" id="UP000199700"/>
    </source>
</evidence>
<sequence>MAGGVISAMTAPGQTAGLSVFTEPLIASMGIDRTALSLSYLTATLIGAAFQPLIGKASDRWNARVVMAVIAVGFAIVLVGLSFAHELFGLTFGYIGVRMAGQGALSLTVVTAVSRAIDHRRGLALGIASAIGSTGISLAPVALERLITAVGPAQTWRWEALAVIVVALPAILFVRSTGRRESTAGSPDASDVISIEGDTETSVDTDGAQVADARPSSDWTLPQARRTGMFWVLAAAVASSSMLSTALAFHQIAVLGGQGLSPAEAAANFIPQTVAALLATLLIGALIDSMNPKIFIIFSMATTSAALLMLPLVAPGWTAISYGLILGAAGGCLRGMEGATFARYYGVTNIGAIRGLATAISLGASALGPYALALGTDLTGSFALPAALLAVIPIGIAIVTVFTSQPRHNDPLMAG</sequence>
<feature type="transmembrane region" description="Helical" evidence="6">
    <location>
        <begin position="319"/>
        <end position="336"/>
    </location>
</feature>
<dbReference type="GO" id="GO:0022857">
    <property type="term" value="F:transmembrane transporter activity"/>
    <property type="evidence" value="ECO:0007669"/>
    <property type="project" value="InterPro"/>
</dbReference>
<dbReference type="InterPro" id="IPR036259">
    <property type="entry name" value="MFS_trans_sf"/>
</dbReference>
<feature type="transmembrane region" description="Helical" evidence="6">
    <location>
        <begin position="382"/>
        <end position="403"/>
    </location>
</feature>
<dbReference type="InterPro" id="IPR011701">
    <property type="entry name" value="MFS"/>
</dbReference>
<feature type="transmembrane region" description="Helical" evidence="6">
    <location>
        <begin position="356"/>
        <end position="376"/>
    </location>
</feature>
<evidence type="ECO:0000256" key="3">
    <source>
        <dbReference type="ARBA" id="ARBA00022989"/>
    </source>
</evidence>
<feature type="domain" description="Major facilitator superfamily (MFS) profile" evidence="7">
    <location>
        <begin position="1"/>
        <end position="407"/>
    </location>
</feature>
<keyword evidence="2 6" id="KW-0812">Transmembrane</keyword>
<feature type="transmembrane region" description="Helical" evidence="6">
    <location>
        <begin position="155"/>
        <end position="174"/>
    </location>
</feature>
<gene>
    <name evidence="8" type="ORF">SAMN04489751_1777</name>
</gene>
<feature type="transmembrane region" description="Helical" evidence="6">
    <location>
        <begin position="65"/>
        <end position="85"/>
    </location>
</feature>
<feature type="transmembrane region" description="Helical" evidence="6">
    <location>
        <begin position="122"/>
        <end position="143"/>
    </location>
</feature>
<dbReference type="PANTHER" id="PTHR11360:SF308">
    <property type="entry name" value="BLL3089 PROTEIN"/>
    <property type="match status" value="1"/>
</dbReference>
<organism evidence="8 9">
    <name type="scientific">Brevibacterium sandarakinum</name>
    <dbReference type="NCBI Taxonomy" id="629680"/>
    <lineage>
        <taxon>Bacteria</taxon>
        <taxon>Bacillati</taxon>
        <taxon>Actinomycetota</taxon>
        <taxon>Actinomycetes</taxon>
        <taxon>Micrococcales</taxon>
        <taxon>Brevibacteriaceae</taxon>
        <taxon>Brevibacterium</taxon>
    </lineage>
</organism>
<dbReference type="Gene3D" id="1.20.1250.20">
    <property type="entry name" value="MFS general substrate transporter like domains"/>
    <property type="match status" value="2"/>
</dbReference>
<feature type="transmembrane region" description="Helical" evidence="6">
    <location>
        <begin position="269"/>
        <end position="287"/>
    </location>
</feature>
<feature type="transmembrane region" description="Helical" evidence="6">
    <location>
        <begin position="34"/>
        <end position="53"/>
    </location>
</feature>
<keyword evidence="9" id="KW-1185">Reference proteome</keyword>
<evidence type="ECO:0000313" key="8">
    <source>
        <dbReference type="EMBL" id="SDS33481.1"/>
    </source>
</evidence>
<name>A0A1H1RCP0_BRESA</name>
<dbReference type="EMBL" id="LT629739">
    <property type="protein sequence ID" value="SDS33481.1"/>
    <property type="molecule type" value="Genomic_DNA"/>
</dbReference>
<dbReference type="Proteomes" id="UP000199700">
    <property type="component" value="Chromosome"/>
</dbReference>
<feature type="transmembrane region" description="Helical" evidence="6">
    <location>
        <begin position="91"/>
        <end position="110"/>
    </location>
</feature>
<feature type="region of interest" description="Disordered" evidence="5">
    <location>
        <begin position="180"/>
        <end position="216"/>
    </location>
</feature>
<keyword evidence="4 6" id="KW-0472">Membrane</keyword>
<evidence type="ECO:0000259" key="7">
    <source>
        <dbReference type="PROSITE" id="PS50850"/>
    </source>
</evidence>
<dbReference type="PROSITE" id="PS50850">
    <property type="entry name" value="MFS"/>
    <property type="match status" value="1"/>
</dbReference>
<evidence type="ECO:0000256" key="1">
    <source>
        <dbReference type="ARBA" id="ARBA00004651"/>
    </source>
</evidence>
<feature type="transmembrane region" description="Helical" evidence="6">
    <location>
        <begin position="229"/>
        <end position="249"/>
    </location>
</feature>
<accession>A0A1H1RCP0</accession>
<evidence type="ECO:0000256" key="6">
    <source>
        <dbReference type="SAM" id="Phobius"/>
    </source>
</evidence>